<dbReference type="AlphaFoldDB" id="A0A9Q3ZZ08"/>
<protein>
    <submittedName>
        <fullName evidence="1">Uncharacterized protein</fullName>
    </submittedName>
</protein>
<name>A0A9Q3ZZ08_PSESX</name>
<sequence>MTFFSTIANVKGAFIGALLGNNSQRNECGFTKPCRPVYVKTVTHNHHLHPAKPTVCQTQTTHPCNSHPHPHPHSVNDYSQQCIPSYPLCSLSR</sequence>
<dbReference type="EMBL" id="WKEU01000094">
    <property type="protein sequence ID" value="MCF5065019.1"/>
    <property type="molecule type" value="Genomic_DNA"/>
</dbReference>
<gene>
    <name evidence="1" type="ORF">GIW73_18985</name>
</gene>
<dbReference type="Proteomes" id="UP000814207">
    <property type="component" value="Unassembled WGS sequence"/>
</dbReference>
<accession>A0A9Q3ZZ08</accession>
<organism evidence="1 2">
    <name type="scientific">Pseudomonas syringae</name>
    <dbReference type="NCBI Taxonomy" id="317"/>
    <lineage>
        <taxon>Bacteria</taxon>
        <taxon>Pseudomonadati</taxon>
        <taxon>Pseudomonadota</taxon>
        <taxon>Gammaproteobacteria</taxon>
        <taxon>Pseudomonadales</taxon>
        <taxon>Pseudomonadaceae</taxon>
        <taxon>Pseudomonas</taxon>
    </lineage>
</organism>
<evidence type="ECO:0000313" key="2">
    <source>
        <dbReference type="Proteomes" id="UP000814207"/>
    </source>
</evidence>
<reference evidence="1" key="1">
    <citation type="submission" date="2019-11" db="EMBL/GenBank/DDBJ databases">
        <title>Epiphytic Pseudomonas syringae from cherry orchards.</title>
        <authorList>
            <person name="Hulin M.T."/>
        </authorList>
    </citation>
    <scope>NUCLEOTIDE SEQUENCE</scope>
    <source>
        <strain evidence="1">PA-6-9A</strain>
    </source>
</reference>
<comment type="caution">
    <text evidence="1">The sequence shown here is derived from an EMBL/GenBank/DDBJ whole genome shotgun (WGS) entry which is preliminary data.</text>
</comment>
<proteinExistence type="predicted"/>
<evidence type="ECO:0000313" key="1">
    <source>
        <dbReference type="EMBL" id="MCF5065019.1"/>
    </source>
</evidence>